<evidence type="ECO:0000256" key="5">
    <source>
        <dbReference type="ARBA" id="ARBA00023136"/>
    </source>
</evidence>
<evidence type="ECO:0000313" key="8">
    <source>
        <dbReference type="EMBL" id="KXN66395.1"/>
    </source>
</evidence>
<sequence length="309" mass="34206">MGALNRLKYSELYERAKPLIYINDSYLILLNASSLVIIISLLFIIIKNKPQRLHVDMKLTCIVIISDFVSSLSTSTSALANILNLGQGLDNPILCRLNAIALGIGFSTSLITIGVLSLERCLIIVYEKELAPKYYYLIIIVESSILLGFLIFCAATEGFHIMPTSEYCLLDISTSSGLSTSIAFFIIGGTSLVTVLICYTKICVFRRSQSLEAQLELGLNPLKVKREVNITILKSLTLIAASLLTNGPYVAIQVFTWIDPKFLTPLSDTISCICITSSAFINTIILLKLKPEFLNLLKQLWGFKCENDD</sequence>
<feature type="transmembrane region" description="Helical" evidence="7">
    <location>
        <begin position="182"/>
        <end position="200"/>
    </location>
</feature>
<comment type="subcellular location">
    <subcellularLocation>
        <location evidence="1">Membrane</location>
        <topology evidence="1">Multi-pass membrane protein</topology>
    </subcellularLocation>
</comment>
<dbReference type="CDD" id="cd00637">
    <property type="entry name" value="7tm_classA_rhodopsin-like"/>
    <property type="match status" value="1"/>
</dbReference>
<dbReference type="PANTHER" id="PTHR24240">
    <property type="entry name" value="OPSIN"/>
    <property type="match status" value="1"/>
</dbReference>
<protein>
    <recommendedName>
        <fullName evidence="10">G-protein coupled receptors family 1 profile domain-containing protein</fullName>
    </recommendedName>
</protein>
<gene>
    <name evidence="8" type="ORF">CONCODRAFT_11772</name>
</gene>
<feature type="transmembrane region" description="Helical" evidence="7">
    <location>
        <begin position="235"/>
        <end position="258"/>
    </location>
</feature>
<dbReference type="GO" id="GO:0016020">
    <property type="term" value="C:membrane"/>
    <property type="evidence" value="ECO:0007669"/>
    <property type="project" value="UniProtKB-SubCell"/>
</dbReference>
<feature type="transmembrane region" description="Helical" evidence="7">
    <location>
        <begin position="58"/>
        <end position="80"/>
    </location>
</feature>
<feature type="transmembrane region" description="Helical" evidence="7">
    <location>
        <begin position="270"/>
        <end position="289"/>
    </location>
</feature>
<name>A0A137NUA4_CONC2</name>
<evidence type="ECO:0000256" key="1">
    <source>
        <dbReference type="ARBA" id="ARBA00004141"/>
    </source>
</evidence>
<keyword evidence="5 7" id="KW-0472">Membrane</keyword>
<reference evidence="8 9" key="1">
    <citation type="journal article" date="2015" name="Genome Biol. Evol.">
        <title>Phylogenomic analyses indicate that early fungi evolved digesting cell walls of algal ancestors of land plants.</title>
        <authorList>
            <person name="Chang Y."/>
            <person name="Wang S."/>
            <person name="Sekimoto S."/>
            <person name="Aerts A.L."/>
            <person name="Choi C."/>
            <person name="Clum A."/>
            <person name="LaButti K.M."/>
            <person name="Lindquist E.A."/>
            <person name="Yee Ngan C."/>
            <person name="Ohm R.A."/>
            <person name="Salamov A.A."/>
            <person name="Grigoriev I.V."/>
            <person name="Spatafora J.W."/>
            <person name="Berbee M.L."/>
        </authorList>
    </citation>
    <scope>NUCLEOTIDE SEQUENCE [LARGE SCALE GENOMIC DNA]</scope>
    <source>
        <strain evidence="8 9">NRRL 28638</strain>
    </source>
</reference>
<organism evidence="8 9">
    <name type="scientific">Conidiobolus coronatus (strain ATCC 28846 / CBS 209.66 / NRRL 28638)</name>
    <name type="common">Delacroixia coronata</name>
    <dbReference type="NCBI Taxonomy" id="796925"/>
    <lineage>
        <taxon>Eukaryota</taxon>
        <taxon>Fungi</taxon>
        <taxon>Fungi incertae sedis</taxon>
        <taxon>Zoopagomycota</taxon>
        <taxon>Entomophthoromycotina</taxon>
        <taxon>Entomophthoromycetes</taxon>
        <taxon>Entomophthorales</taxon>
        <taxon>Ancylistaceae</taxon>
        <taxon>Conidiobolus</taxon>
    </lineage>
</organism>
<keyword evidence="4" id="KW-0807">Transducer</keyword>
<keyword evidence="2 7" id="KW-0812">Transmembrane</keyword>
<accession>A0A137NUA4</accession>
<keyword evidence="4" id="KW-0297">G-protein coupled receptor</keyword>
<keyword evidence="9" id="KW-1185">Reference proteome</keyword>
<dbReference type="GO" id="GO:0004930">
    <property type="term" value="F:G protein-coupled receptor activity"/>
    <property type="evidence" value="ECO:0007669"/>
    <property type="project" value="UniProtKB-KW"/>
</dbReference>
<proteinExistence type="predicted"/>
<dbReference type="Proteomes" id="UP000070444">
    <property type="component" value="Unassembled WGS sequence"/>
</dbReference>
<feature type="transmembrane region" description="Helical" evidence="7">
    <location>
        <begin position="26"/>
        <end position="46"/>
    </location>
</feature>
<evidence type="ECO:0008006" key="10">
    <source>
        <dbReference type="Google" id="ProtNLM"/>
    </source>
</evidence>
<dbReference type="SUPFAM" id="SSF81321">
    <property type="entry name" value="Family A G protein-coupled receptor-like"/>
    <property type="match status" value="1"/>
</dbReference>
<evidence type="ECO:0000256" key="6">
    <source>
        <dbReference type="ARBA" id="ARBA00023170"/>
    </source>
</evidence>
<feature type="transmembrane region" description="Helical" evidence="7">
    <location>
        <begin position="100"/>
        <end position="122"/>
    </location>
</feature>
<evidence type="ECO:0000256" key="7">
    <source>
        <dbReference type="SAM" id="Phobius"/>
    </source>
</evidence>
<dbReference type="Gene3D" id="1.20.1070.10">
    <property type="entry name" value="Rhodopsin 7-helix transmembrane proteins"/>
    <property type="match status" value="1"/>
</dbReference>
<dbReference type="InterPro" id="IPR000276">
    <property type="entry name" value="GPCR_Rhodpsn"/>
</dbReference>
<evidence type="ECO:0000313" key="9">
    <source>
        <dbReference type="Proteomes" id="UP000070444"/>
    </source>
</evidence>
<dbReference type="AlphaFoldDB" id="A0A137NUA4"/>
<evidence type="ECO:0000256" key="4">
    <source>
        <dbReference type="ARBA" id="ARBA00023040"/>
    </source>
</evidence>
<feature type="transmembrane region" description="Helical" evidence="7">
    <location>
        <begin position="134"/>
        <end position="162"/>
    </location>
</feature>
<keyword evidence="6" id="KW-0675">Receptor</keyword>
<keyword evidence="3 7" id="KW-1133">Transmembrane helix</keyword>
<evidence type="ECO:0000256" key="3">
    <source>
        <dbReference type="ARBA" id="ARBA00022989"/>
    </source>
</evidence>
<dbReference type="EMBL" id="KQ964731">
    <property type="protein sequence ID" value="KXN66395.1"/>
    <property type="molecule type" value="Genomic_DNA"/>
</dbReference>
<dbReference type="PROSITE" id="PS00237">
    <property type="entry name" value="G_PROTEIN_RECEP_F1_1"/>
    <property type="match status" value="1"/>
</dbReference>
<dbReference type="InterPro" id="IPR050125">
    <property type="entry name" value="GPCR_opsins"/>
</dbReference>
<evidence type="ECO:0000256" key="2">
    <source>
        <dbReference type="ARBA" id="ARBA00022692"/>
    </source>
</evidence>